<dbReference type="Gene3D" id="1.20.5.110">
    <property type="match status" value="1"/>
</dbReference>
<dbReference type="InterPro" id="IPR011990">
    <property type="entry name" value="TPR-like_helical_dom_sf"/>
</dbReference>
<keyword evidence="5" id="KW-1185">Reference proteome</keyword>
<dbReference type="Gene3D" id="1.25.40.10">
    <property type="entry name" value="Tetratricopeptide repeat domain"/>
    <property type="match status" value="1"/>
</dbReference>
<feature type="signal peptide" evidence="2">
    <location>
        <begin position="1"/>
        <end position="20"/>
    </location>
</feature>
<protein>
    <submittedName>
        <fullName evidence="4">Tetratricopeptide repeat protein</fullName>
    </submittedName>
</protein>
<dbReference type="RefSeq" id="WP_166009802.1">
    <property type="nucleotide sequence ID" value="NZ_CP049801.1"/>
</dbReference>
<accession>A0A6G8RVP3</accession>
<feature type="compositionally biased region" description="Polar residues" evidence="1">
    <location>
        <begin position="156"/>
        <end position="175"/>
    </location>
</feature>
<dbReference type="EMBL" id="CP049801">
    <property type="protein sequence ID" value="QIO06009.1"/>
    <property type="molecule type" value="Genomic_DNA"/>
</dbReference>
<keyword evidence="2" id="KW-0732">Signal</keyword>
<reference evidence="4 5" key="1">
    <citation type="submission" date="2020-03" db="EMBL/GenBank/DDBJ databases">
        <authorList>
            <person name="Zhu W."/>
        </authorList>
    </citation>
    <scope>NUCLEOTIDE SEQUENCE [LARGE SCALE GENOMIC DNA]</scope>
    <source>
        <strain evidence="4 5">323-1</strain>
    </source>
</reference>
<feature type="region of interest" description="Disordered" evidence="1">
    <location>
        <begin position="27"/>
        <end position="47"/>
    </location>
</feature>
<feature type="compositionally biased region" description="Polar residues" evidence="1">
    <location>
        <begin position="112"/>
        <end position="124"/>
    </location>
</feature>
<feature type="region of interest" description="Disordered" evidence="1">
    <location>
        <begin position="100"/>
        <end position="175"/>
    </location>
</feature>
<evidence type="ECO:0000313" key="4">
    <source>
        <dbReference type="EMBL" id="QIO06009.1"/>
    </source>
</evidence>
<dbReference type="InterPro" id="IPR032519">
    <property type="entry name" value="YbgF_tri"/>
</dbReference>
<name>A0A6G8RVP3_9GAMM</name>
<gene>
    <name evidence="4" type="ORF">G8E00_08615</name>
</gene>
<sequence>MRLKYNLLTLALLSSTTAFAANVPIESHGLSKSSSASSSSTTASTSNNMNWDLLQQVQRLEAQVRELRGKVDEQDHQIEQLNKELTNRYTDLDQRLELLKQKVDPSDEESTDSQNQGATEPSNAPSTSNTEINNTTNNTNPINAAAPTQDAPTTQNDVTTAKDQTSSSTNNTNQVEQEKAAYTIALDAYKQGGAKKAIAPMQNFIRNNPNSVYTGNAYFWLAEFNLAIDPPNYTDAKQNYEIVATKFPNSAKASRALYQLYSISKDVNNNTQTAEVYKKKLLSTYPDSEEAGYFKKK</sequence>
<proteinExistence type="predicted"/>
<feature type="compositionally biased region" description="Low complexity" evidence="1">
    <location>
        <begin position="33"/>
        <end position="46"/>
    </location>
</feature>
<dbReference type="GO" id="GO:0070206">
    <property type="term" value="P:protein trimerization"/>
    <property type="evidence" value="ECO:0007669"/>
    <property type="project" value="InterPro"/>
</dbReference>
<evidence type="ECO:0000256" key="1">
    <source>
        <dbReference type="SAM" id="MobiDB-lite"/>
    </source>
</evidence>
<evidence type="ECO:0000259" key="3">
    <source>
        <dbReference type="Pfam" id="PF16331"/>
    </source>
</evidence>
<feature type="domain" description="YbgF trimerisation" evidence="3">
    <location>
        <begin position="45"/>
        <end position="101"/>
    </location>
</feature>
<dbReference type="KEGG" id="asha:G8E00_08615"/>
<dbReference type="AlphaFoldDB" id="A0A6G8RVP3"/>
<feature type="compositionally biased region" description="Low complexity" evidence="1">
    <location>
        <begin position="125"/>
        <end position="155"/>
    </location>
</feature>
<organism evidence="4 5">
    <name type="scientific">Acinetobacter shaoyimingii</name>
    <dbReference type="NCBI Taxonomy" id="2715164"/>
    <lineage>
        <taxon>Bacteria</taxon>
        <taxon>Pseudomonadati</taxon>
        <taxon>Pseudomonadota</taxon>
        <taxon>Gammaproteobacteria</taxon>
        <taxon>Moraxellales</taxon>
        <taxon>Moraxellaceae</taxon>
        <taxon>Acinetobacter</taxon>
    </lineage>
</organism>
<evidence type="ECO:0000313" key="5">
    <source>
        <dbReference type="Proteomes" id="UP000502297"/>
    </source>
</evidence>
<dbReference type="SUPFAM" id="SSF48452">
    <property type="entry name" value="TPR-like"/>
    <property type="match status" value="1"/>
</dbReference>
<feature type="chain" id="PRO_5026302410" evidence="2">
    <location>
        <begin position="21"/>
        <end position="297"/>
    </location>
</feature>
<dbReference type="Proteomes" id="UP000502297">
    <property type="component" value="Chromosome"/>
</dbReference>
<evidence type="ECO:0000256" key="2">
    <source>
        <dbReference type="SAM" id="SignalP"/>
    </source>
</evidence>
<dbReference type="Pfam" id="PF16331">
    <property type="entry name" value="TolA_bind_tri"/>
    <property type="match status" value="1"/>
</dbReference>